<evidence type="ECO:0000313" key="4">
    <source>
        <dbReference type="EMBL" id="KAJ5453834.1"/>
    </source>
</evidence>
<dbReference type="Proteomes" id="UP001213681">
    <property type="component" value="Unassembled WGS sequence"/>
</dbReference>
<protein>
    <recommendedName>
        <fullName evidence="6">NB-ARC domain-containing protein</fullName>
    </recommendedName>
</protein>
<feature type="domain" description="Fungal death-pathway protein SesB" evidence="2">
    <location>
        <begin position="5"/>
        <end position="24"/>
    </location>
</feature>
<comment type="caution">
    <text evidence="4">The sequence shown here is derived from an EMBL/GenBank/DDBJ whole genome shotgun (WGS) entry which is preliminary data.</text>
</comment>
<dbReference type="InterPro" id="IPR002182">
    <property type="entry name" value="NB-ARC"/>
</dbReference>
<dbReference type="Gene3D" id="3.40.50.300">
    <property type="entry name" value="P-loop containing nucleotide triphosphate hydrolases"/>
    <property type="match status" value="1"/>
</dbReference>
<dbReference type="InterPro" id="IPR027417">
    <property type="entry name" value="P-loop_NTPase"/>
</dbReference>
<dbReference type="PANTHER" id="PTHR35205:SF1">
    <property type="entry name" value="ZU5 DOMAIN-CONTAINING PROTEIN"/>
    <property type="match status" value="1"/>
</dbReference>
<dbReference type="GeneID" id="81598415"/>
<sequence>MASSVSFGDANSGLQVGNNSGSITAQIHLPPKPQEATPTPLSTIPFARDPDFVDRGTLLDEVHSISSSPASRLAVVGIGGVGKSQLAIEYCYRFLDESPDRWAFWIHASNAGRFQQGCQSIADRVKIPGRDDPNTSSLKLLSDWLCDKRRERWVLVLDNVDDDTFLHEITRSGEPLSAQLPMSSNGTIIITTRSKEVALRLVEDRNIINIEPMTEQDAVTLFEKKLGPQTEEEVVIELTTALDLMPLAIVQAAAYIKQRAPRCTVQQYLEQFRKDDRRRTKLLDHEGGRLRRDWDAKNSILVTWHISFDYLQQTRKSAADLLSLMSFFDRQGIPECCLRKRAKTVEEHVNDSNQEVADNDSLASSTIDEEFEEDIHKLQSFSFISTTSDGTTFEIHRLVQLATRNWLETHGQFNKWKQIFISNLSREFPSQTLGYENLSKSESLFPHVRLIMTHYPDLNDCLES</sequence>
<dbReference type="Pfam" id="PF17046">
    <property type="entry name" value="Ses_B"/>
    <property type="match status" value="1"/>
</dbReference>
<organism evidence="4 5">
    <name type="scientific">Penicillium daleae</name>
    <dbReference type="NCBI Taxonomy" id="63821"/>
    <lineage>
        <taxon>Eukaryota</taxon>
        <taxon>Fungi</taxon>
        <taxon>Dikarya</taxon>
        <taxon>Ascomycota</taxon>
        <taxon>Pezizomycotina</taxon>
        <taxon>Eurotiomycetes</taxon>
        <taxon>Eurotiomycetidae</taxon>
        <taxon>Eurotiales</taxon>
        <taxon>Aspergillaceae</taxon>
        <taxon>Penicillium</taxon>
    </lineage>
</organism>
<dbReference type="RefSeq" id="XP_056766790.1">
    <property type="nucleotide sequence ID" value="XM_056908172.1"/>
</dbReference>
<accession>A0AAD6G452</accession>
<dbReference type="GO" id="GO:0043531">
    <property type="term" value="F:ADP binding"/>
    <property type="evidence" value="ECO:0007669"/>
    <property type="project" value="InterPro"/>
</dbReference>
<reference evidence="4" key="2">
    <citation type="journal article" date="2023" name="IMA Fungus">
        <title>Comparative genomic study of the Penicillium genus elucidates a diverse pangenome and 15 lateral gene transfer events.</title>
        <authorList>
            <person name="Petersen C."/>
            <person name="Sorensen T."/>
            <person name="Nielsen M.R."/>
            <person name="Sondergaard T.E."/>
            <person name="Sorensen J.L."/>
            <person name="Fitzpatrick D.A."/>
            <person name="Frisvad J.C."/>
            <person name="Nielsen K.L."/>
        </authorList>
    </citation>
    <scope>NUCLEOTIDE SEQUENCE</scope>
    <source>
        <strain evidence="4">IBT 16125</strain>
    </source>
</reference>
<evidence type="ECO:0008006" key="6">
    <source>
        <dbReference type="Google" id="ProtNLM"/>
    </source>
</evidence>
<reference evidence="4" key="1">
    <citation type="submission" date="2022-12" db="EMBL/GenBank/DDBJ databases">
        <authorList>
            <person name="Petersen C."/>
        </authorList>
    </citation>
    <scope>NUCLEOTIDE SEQUENCE</scope>
    <source>
        <strain evidence="4">IBT 16125</strain>
    </source>
</reference>
<feature type="domain" description="NB-ARC" evidence="1">
    <location>
        <begin position="72"/>
        <end position="230"/>
    </location>
</feature>
<name>A0AAD6G452_9EURO</name>
<proteinExistence type="predicted"/>
<dbReference type="PANTHER" id="PTHR35205">
    <property type="entry name" value="NB-ARC AND TPR DOMAIN PROTEIN"/>
    <property type="match status" value="1"/>
</dbReference>
<keyword evidence="5" id="KW-1185">Reference proteome</keyword>
<evidence type="ECO:0000313" key="5">
    <source>
        <dbReference type="Proteomes" id="UP001213681"/>
    </source>
</evidence>
<evidence type="ECO:0000259" key="3">
    <source>
        <dbReference type="Pfam" id="PF25000"/>
    </source>
</evidence>
<dbReference type="EMBL" id="JAPVEA010000005">
    <property type="protein sequence ID" value="KAJ5453834.1"/>
    <property type="molecule type" value="Genomic_DNA"/>
</dbReference>
<evidence type="ECO:0000259" key="2">
    <source>
        <dbReference type="Pfam" id="PF17046"/>
    </source>
</evidence>
<dbReference type="InterPro" id="IPR031469">
    <property type="entry name" value="SesB_dom"/>
</dbReference>
<dbReference type="Pfam" id="PF25000">
    <property type="entry name" value="DUF7779"/>
    <property type="match status" value="1"/>
</dbReference>
<evidence type="ECO:0000259" key="1">
    <source>
        <dbReference type="Pfam" id="PF00931"/>
    </source>
</evidence>
<dbReference type="AlphaFoldDB" id="A0AAD6G452"/>
<dbReference type="SUPFAM" id="SSF52540">
    <property type="entry name" value="P-loop containing nucleoside triphosphate hydrolases"/>
    <property type="match status" value="1"/>
</dbReference>
<gene>
    <name evidence="4" type="ORF">N7458_004790</name>
</gene>
<dbReference type="InterPro" id="IPR056681">
    <property type="entry name" value="DUF7779"/>
</dbReference>
<feature type="domain" description="DUF7779" evidence="3">
    <location>
        <begin position="311"/>
        <end position="408"/>
    </location>
</feature>
<dbReference type="Pfam" id="PF00931">
    <property type="entry name" value="NB-ARC"/>
    <property type="match status" value="1"/>
</dbReference>